<evidence type="ECO:0000256" key="5">
    <source>
        <dbReference type="ARBA" id="ARBA00023237"/>
    </source>
</evidence>
<dbReference type="InterPro" id="IPR011990">
    <property type="entry name" value="TPR-like_helical_dom_sf"/>
</dbReference>
<sequence length="490" mass="56298">MKSIRSCIVIILALLLFSGCKKFLEEQSQTLAYAKTWQRLDEVLRGEVYIINKNLPFKFLNTMDDDIADYVGSVSFIDARADIFGFYTWQANPFTANTFMQLTDNTWAPMYRRINAANIVAYQATTSKDDPVQLKRIRGEALFMRAFYYFYMVNIYAGAYNRSTATTDMGVPLKITEYVEDRFFTRSTVDSVYRQMVEDLETAEQCLEGVTQRTTYRADINAVNLLQSRVYLYMQDWDKAIEAADKVLARKPVLSQLAAYIPHTSFLTKESPEVLFTQDGNVMMGIMPEVFPPKAMKPSDELMALYTGNDLRKTAFFEMNAGKYRYIKVYSSTLNNISPAETASDVFTMRVAEAYLNKAEALTMLKKDKEANQVLNTLRRTRFSPDYFQPVDLSGAALAAFVRDERRRELSFEGHRWFDLKRYAVNPVYPFSKKITHNYSDVFFGGSPFVKASLVLEPNDPAYLFPIPADVIIFNQGVLKQNPQRPDRTF</sequence>
<evidence type="ECO:0000256" key="3">
    <source>
        <dbReference type="ARBA" id="ARBA00022729"/>
    </source>
</evidence>
<comment type="similarity">
    <text evidence="2">Belongs to the SusD family.</text>
</comment>
<dbReference type="InterPro" id="IPR012944">
    <property type="entry name" value="SusD_RagB_dom"/>
</dbReference>
<dbReference type="STRING" id="408074.SAMN05660909_00031"/>
<feature type="domain" description="SusD-like N-terminal" evidence="7">
    <location>
        <begin position="102"/>
        <end position="232"/>
    </location>
</feature>
<keyword evidence="5" id="KW-0998">Cell outer membrane</keyword>
<dbReference type="PROSITE" id="PS51257">
    <property type="entry name" value="PROKAR_LIPOPROTEIN"/>
    <property type="match status" value="1"/>
</dbReference>
<dbReference type="Gene3D" id="1.25.40.390">
    <property type="match status" value="1"/>
</dbReference>
<keyword evidence="3" id="KW-0732">Signal</keyword>
<evidence type="ECO:0000259" key="7">
    <source>
        <dbReference type="Pfam" id="PF14322"/>
    </source>
</evidence>
<dbReference type="AlphaFoldDB" id="A0A1H3WRW6"/>
<dbReference type="InterPro" id="IPR033985">
    <property type="entry name" value="SusD-like_N"/>
</dbReference>
<dbReference type="CDD" id="cd08977">
    <property type="entry name" value="SusD"/>
    <property type="match status" value="1"/>
</dbReference>
<evidence type="ECO:0000256" key="2">
    <source>
        <dbReference type="ARBA" id="ARBA00006275"/>
    </source>
</evidence>
<dbReference type="Pfam" id="PF14322">
    <property type="entry name" value="SusD-like_3"/>
    <property type="match status" value="1"/>
</dbReference>
<reference evidence="9" key="1">
    <citation type="submission" date="2016-10" db="EMBL/GenBank/DDBJ databases">
        <authorList>
            <person name="Varghese N."/>
            <person name="Submissions S."/>
        </authorList>
    </citation>
    <scope>NUCLEOTIDE SEQUENCE [LARGE SCALE GENOMIC DNA]</scope>
    <source>
        <strain evidence="9">DSM 23920</strain>
    </source>
</reference>
<proteinExistence type="inferred from homology"/>
<gene>
    <name evidence="8" type="ORF">SAMN05660909_00031</name>
</gene>
<evidence type="ECO:0000256" key="4">
    <source>
        <dbReference type="ARBA" id="ARBA00023136"/>
    </source>
</evidence>
<keyword evidence="4" id="KW-0472">Membrane</keyword>
<evidence type="ECO:0000313" key="9">
    <source>
        <dbReference type="Proteomes" id="UP000199656"/>
    </source>
</evidence>
<dbReference type="OrthoDB" id="629561at2"/>
<evidence type="ECO:0000313" key="8">
    <source>
        <dbReference type="EMBL" id="SDZ89885.1"/>
    </source>
</evidence>
<dbReference type="SUPFAM" id="SSF48452">
    <property type="entry name" value="TPR-like"/>
    <property type="match status" value="1"/>
</dbReference>
<dbReference type="GO" id="GO:0009279">
    <property type="term" value="C:cell outer membrane"/>
    <property type="evidence" value="ECO:0007669"/>
    <property type="project" value="UniProtKB-SubCell"/>
</dbReference>
<evidence type="ECO:0000259" key="6">
    <source>
        <dbReference type="Pfam" id="PF07980"/>
    </source>
</evidence>
<dbReference type="RefSeq" id="WP_089757405.1">
    <property type="nucleotide sequence ID" value="NZ_BKAT01000020.1"/>
</dbReference>
<comment type="subcellular location">
    <subcellularLocation>
        <location evidence="1">Cell outer membrane</location>
    </subcellularLocation>
</comment>
<protein>
    <submittedName>
        <fullName evidence="8">SusD family protein</fullName>
    </submittedName>
</protein>
<dbReference type="EMBL" id="FNRL01000001">
    <property type="protein sequence ID" value="SDZ89885.1"/>
    <property type="molecule type" value="Genomic_DNA"/>
</dbReference>
<evidence type="ECO:0000256" key="1">
    <source>
        <dbReference type="ARBA" id="ARBA00004442"/>
    </source>
</evidence>
<organism evidence="8 9">
    <name type="scientific">Chitinophaga terrae</name>
    <name type="common">ex Kim and Jung 2007</name>
    <dbReference type="NCBI Taxonomy" id="408074"/>
    <lineage>
        <taxon>Bacteria</taxon>
        <taxon>Pseudomonadati</taxon>
        <taxon>Bacteroidota</taxon>
        <taxon>Chitinophagia</taxon>
        <taxon>Chitinophagales</taxon>
        <taxon>Chitinophagaceae</taxon>
        <taxon>Chitinophaga</taxon>
    </lineage>
</organism>
<keyword evidence="9" id="KW-1185">Reference proteome</keyword>
<dbReference type="Pfam" id="PF07980">
    <property type="entry name" value="SusD_RagB"/>
    <property type="match status" value="1"/>
</dbReference>
<dbReference type="Proteomes" id="UP000199656">
    <property type="component" value="Unassembled WGS sequence"/>
</dbReference>
<accession>A0A1H3WRW6</accession>
<name>A0A1H3WRW6_9BACT</name>
<feature type="domain" description="RagB/SusD" evidence="6">
    <location>
        <begin position="319"/>
        <end position="483"/>
    </location>
</feature>